<dbReference type="InterPro" id="IPR036388">
    <property type="entry name" value="WH-like_DNA-bd_sf"/>
</dbReference>
<protein>
    <recommendedName>
        <fullName evidence="3">DUF4364 family protein</fullName>
    </recommendedName>
</protein>
<accession>A0A1G8N9H1</accession>
<name>A0A1G8N9H1_9CLOT</name>
<dbReference type="RefSeq" id="WP_051651590.1">
    <property type="nucleotide sequence ID" value="NZ_DAMANS010000011.1"/>
</dbReference>
<organism evidence="1 2">
    <name type="scientific">Proteiniclasticum ruminis</name>
    <dbReference type="NCBI Taxonomy" id="398199"/>
    <lineage>
        <taxon>Bacteria</taxon>
        <taxon>Bacillati</taxon>
        <taxon>Bacillota</taxon>
        <taxon>Clostridia</taxon>
        <taxon>Eubacteriales</taxon>
        <taxon>Clostridiaceae</taxon>
        <taxon>Proteiniclasticum</taxon>
    </lineage>
</organism>
<sequence>MDNALAENKLLILYTLNQSKLILTKTQFSNIILECMYINYFELQQYIEELIKTGLVLLDVVHDKEAVVISDQGKSVLGMFQDRIPDRKKKVIDTYLTENINHLIRETTITHEISEGPHGAFQVILSAFENKDELIRISMIVPTKETAEKSVQTWKKESTKIYELLYKELSKKGQ</sequence>
<dbReference type="Gene3D" id="1.10.10.10">
    <property type="entry name" value="Winged helix-like DNA-binding domain superfamily/Winged helix DNA-binding domain"/>
    <property type="match status" value="1"/>
</dbReference>
<proteinExistence type="predicted"/>
<dbReference type="Pfam" id="PF14277">
    <property type="entry name" value="DUF4364"/>
    <property type="match status" value="1"/>
</dbReference>
<dbReference type="AlphaFoldDB" id="A0A1G8N9H1"/>
<gene>
    <name evidence="1" type="ORF">SAMN05421804_104135</name>
</gene>
<evidence type="ECO:0000313" key="1">
    <source>
        <dbReference type="EMBL" id="SDI76842.1"/>
    </source>
</evidence>
<evidence type="ECO:0008006" key="3">
    <source>
        <dbReference type="Google" id="ProtNLM"/>
    </source>
</evidence>
<dbReference type="InterPro" id="IPR025374">
    <property type="entry name" value="DUF4364"/>
</dbReference>
<reference evidence="1 2" key="1">
    <citation type="submission" date="2016-10" db="EMBL/GenBank/DDBJ databases">
        <authorList>
            <person name="de Groot N.N."/>
        </authorList>
    </citation>
    <scope>NUCLEOTIDE SEQUENCE [LARGE SCALE GENOMIC DNA]</scope>
    <source>
        <strain evidence="1 2">CGMCC 1.5058</strain>
    </source>
</reference>
<dbReference type="Proteomes" id="UP000183255">
    <property type="component" value="Unassembled WGS sequence"/>
</dbReference>
<evidence type="ECO:0000313" key="2">
    <source>
        <dbReference type="Proteomes" id="UP000183255"/>
    </source>
</evidence>
<dbReference type="EMBL" id="FNDZ01000004">
    <property type="protein sequence ID" value="SDI76842.1"/>
    <property type="molecule type" value="Genomic_DNA"/>
</dbReference>